<reference evidence="3" key="1">
    <citation type="submission" date="2020-06" db="EMBL/GenBank/DDBJ databases">
        <authorList>
            <consortium name="Plant Systems Biology data submission"/>
        </authorList>
    </citation>
    <scope>NUCLEOTIDE SEQUENCE</scope>
    <source>
        <strain evidence="3">D6</strain>
    </source>
</reference>
<keyword evidence="2" id="KW-0812">Transmembrane</keyword>
<evidence type="ECO:0000313" key="4">
    <source>
        <dbReference type="Proteomes" id="UP001153069"/>
    </source>
</evidence>
<evidence type="ECO:0000256" key="1">
    <source>
        <dbReference type="SAM" id="MobiDB-lite"/>
    </source>
</evidence>
<feature type="region of interest" description="Disordered" evidence="1">
    <location>
        <begin position="394"/>
        <end position="415"/>
    </location>
</feature>
<keyword evidence="4" id="KW-1185">Reference proteome</keyword>
<sequence length="510" mass="56437">MTTKNTTRIGDSLLGTWTSEVNVSSHDKSSLTAYMIVHFLADPRKAHGCELLDCQERDNQVCMLSAITDYGHTNIAKKCHDIAKEKDVSWSDLTVFYYFGVKINSPSKPKAHKELSTGAWVGPFNLIMAQDANDNNQTNNLVDRYVGRYVQSESMTPPFLQNMAPVQSTLYTKPDRYQDFLGTSALAYTTRVQANFTNSIGHEKEDPYSPYRETCDHGNMQPILPLLELDFHNNDNNNDTANDPIPTFRLKYKIMAVPTPDEAVSRILKPLQSKFQGNGGYNIIGGPYCYGDDPDRAYSFDLDFGSGNTTTLLEKNSNNKMTFVRGCIDGYPCHPPAAMGGVPLVRQTCDNHHHHHPDNPPNHGTGIPNMVLSFVCYGLTVALLISMTVHCHVSHREKQEKKRRRRQMKAEEGYLGDVIALSSGDGEDMIPPQDDPDQPVYFGAMNLLKGVGITAGAAETDHTVNHQNESVGPFGDLDGSGADRPSVDPLQEPLLGEDEPKEEAEPAATE</sequence>
<protein>
    <submittedName>
        <fullName evidence="3">Uncharacterized protein</fullName>
    </submittedName>
</protein>
<dbReference type="Proteomes" id="UP001153069">
    <property type="component" value="Unassembled WGS sequence"/>
</dbReference>
<accession>A0A9N8HCQ7</accession>
<dbReference type="OrthoDB" id="192268at2759"/>
<feature type="transmembrane region" description="Helical" evidence="2">
    <location>
        <begin position="370"/>
        <end position="393"/>
    </location>
</feature>
<name>A0A9N8HCQ7_9STRA</name>
<evidence type="ECO:0000256" key="2">
    <source>
        <dbReference type="SAM" id="Phobius"/>
    </source>
</evidence>
<evidence type="ECO:0000313" key="3">
    <source>
        <dbReference type="EMBL" id="CAB9510158.1"/>
    </source>
</evidence>
<dbReference type="AlphaFoldDB" id="A0A9N8HCQ7"/>
<keyword evidence="2" id="KW-0472">Membrane</keyword>
<feature type="region of interest" description="Disordered" evidence="1">
    <location>
        <begin position="465"/>
        <end position="510"/>
    </location>
</feature>
<gene>
    <name evidence="3" type="ORF">SEMRO_424_G139860.1</name>
</gene>
<comment type="caution">
    <text evidence="3">The sequence shown here is derived from an EMBL/GenBank/DDBJ whole genome shotgun (WGS) entry which is preliminary data.</text>
</comment>
<organism evidence="3 4">
    <name type="scientific">Seminavis robusta</name>
    <dbReference type="NCBI Taxonomy" id="568900"/>
    <lineage>
        <taxon>Eukaryota</taxon>
        <taxon>Sar</taxon>
        <taxon>Stramenopiles</taxon>
        <taxon>Ochrophyta</taxon>
        <taxon>Bacillariophyta</taxon>
        <taxon>Bacillariophyceae</taxon>
        <taxon>Bacillariophycidae</taxon>
        <taxon>Naviculales</taxon>
        <taxon>Naviculaceae</taxon>
        <taxon>Seminavis</taxon>
    </lineage>
</organism>
<keyword evidence="2" id="KW-1133">Transmembrane helix</keyword>
<proteinExistence type="predicted"/>
<dbReference type="EMBL" id="CAICTM010000423">
    <property type="protein sequence ID" value="CAB9510158.1"/>
    <property type="molecule type" value="Genomic_DNA"/>
</dbReference>